<evidence type="ECO:0000313" key="1">
    <source>
        <dbReference type="EMBL" id="MBB4123578.1"/>
    </source>
</evidence>
<evidence type="ECO:0000313" key="2">
    <source>
        <dbReference type="Proteomes" id="UP000530571"/>
    </source>
</evidence>
<proteinExistence type="predicted"/>
<dbReference type="EMBL" id="JACIDZ010000013">
    <property type="protein sequence ID" value="MBB4123578.1"/>
    <property type="molecule type" value="Genomic_DNA"/>
</dbReference>
<reference evidence="1 2" key="1">
    <citation type="submission" date="2020-08" db="EMBL/GenBank/DDBJ databases">
        <title>Genomic Encyclopedia of Type Strains, Phase IV (KMG-IV): sequencing the most valuable type-strain genomes for metagenomic binning, comparative biology and taxonomic classification.</title>
        <authorList>
            <person name="Goeker M."/>
        </authorList>
    </citation>
    <scope>NUCLEOTIDE SEQUENCE [LARGE SCALE GENOMIC DNA]</scope>
    <source>
        <strain evidence="1 2">DSM 28101</strain>
    </source>
</reference>
<name>A0A7W6KPH8_9HYPH</name>
<dbReference type="InterPro" id="IPR036390">
    <property type="entry name" value="WH_DNA-bd_sf"/>
</dbReference>
<dbReference type="AlphaFoldDB" id="A0A7W6KPH8"/>
<dbReference type="GO" id="GO:0005829">
    <property type="term" value="C:cytosol"/>
    <property type="evidence" value="ECO:0007669"/>
    <property type="project" value="TreeGrafter"/>
</dbReference>
<protein>
    <submittedName>
        <fullName evidence="1">Rrf2 family protein</fullName>
    </submittedName>
</protein>
<dbReference type="RefSeq" id="WP_183488775.1">
    <property type="nucleotide sequence ID" value="NZ_JACIDZ010000013.1"/>
</dbReference>
<gene>
    <name evidence="1" type="ORF">GGR30_003526</name>
</gene>
<keyword evidence="2" id="KW-1185">Reference proteome</keyword>
<dbReference type="Gene3D" id="1.10.10.10">
    <property type="entry name" value="Winged helix-like DNA-binding domain superfamily/Winged helix DNA-binding domain"/>
    <property type="match status" value="1"/>
</dbReference>
<dbReference type="Proteomes" id="UP000530571">
    <property type="component" value="Unassembled WGS sequence"/>
</dbReference>
<dbReference type="PROSITE" id="PS51197">
    <property type="entry name" value="HTH_RRF2_2"/>
    <property type="match status" value="1"/>
</dbReference>
<comment type="caution">
    <text evidence="1">The sequence shown here is derived from an EMBL/GenBank/DDBJ whole genome shotgun (WGS) entry which is preliminary data.</text>
</comment>
<dbReference type="Pfam" id="PF02082">
    <property type="entry name" value="Rrf2"/>
    <property type="match status" value="1"/>
</dbReference>
<dbReference type="PANTHER" id="PTHR33221:SF15">
    <property type="entry name" value="HTH-TYPE TRANSCRIPTIONAL REGULATOR YWGB-RELATED"/>
    <property type="match status" value="1"/>
</dbReference>
<dbReference type="InterPro" id="IPR036388">
    <property type="entry name" value="WH-like_DNA-bd_sf"/>
</dbReference>
<dbReference type="PANTHER" id="PTHR33221">
    <property type="entry name" value="WINGED HELIX-TURN-HELIX TRANSCRIPTIONAL REGULATOR, RRF2 FAMILY"/>
    <property type="match status" value="1"/>
</dbReference>
<dbReference type="InterPro" id="IPR000944">
    <property type="entry name" value="Tscrpt_reg_Rrf2"/>
</dbReference>
<dbReference type="SUPFAM" id="SSF46785">
    <property type="entry name" value="Winged helix' DNA-binding domain"/>
    <property type="match status" value="1"/>
</dbReference>
<dbReference type="GO" id="GO:0003700">
    <property type="term" value="F:DNA-binding transcription factor activity"/>
    <property type="evidence" value="ECO:0007669"/>
    <property type="project" value="TreeGrafter"/>
</dbReference>
<sequence length="134" mass="14266">MRTDSRLPRVLHALLHMAEMDRPATSEEIAAMLGTNATVVRRTLAGLRDAGLLASTKGHGGGWVLSRPLTEISLLDLYSALGSPELFAIAPDEGQPTCLLAKAANTATNDALHAARQVFRERLAALTVAEIVRA</sequence>
<organism evidence="1 2">
    <name type="scientific">Martelella radicis</name>
    <dbReference type="NCBI Taxonomy" id="1397476"/>
    <lineage>
        <taxon>Bacteria</taxon>
        <taxon>Pseudomonadati</taxon>
        <taxon>Pseudomonadota</taxon>
        <taxon>Alphaproteobacteria</taxon>
        <taxon>Hyphomicrobiales</taxon>
        <taxon>Aurantimonadaceae</taxon>
        <taxon>Martelella</taxon>
    </lineage>
</organism>
<accession>A0A7W6KPH8</accession>